<dbReference type="STRING" id="399550.Smar_0846"/>
<dbReference type="Proteomes" id="UP000000254">
    <property type="component" value="Chromosome"/>
</dbReference>
<dbReference type="AlphaFoldDB" id="A3DMT7"/>
<name>A3DMT7_STAMF</name>
<gene>
    <name evidence="1" type="ordered locus">Smar_0846</name>
</gene>
<keyword evidence="2" id="KW-1185">Reference proteome</keyword>
<reference evidence="2" key="1">
    <citation type="journal article" date="2009" name="BMC Genomics">
        <title>The complete genome sequence of Staphylothermus marinus reveals differences in sulfur metabolism among heterotrophic Crenarchaeota.</title>
        <authorList>
            <person name="Anderson I.J."/>
            <person name="Dharmarajan L."/>
            <person name="Rodriguez J."/>
            <person name="Hooper S."/>
            <person name="Porat I."/>
            <person name="Ulrich L.E."/>
            <person name="Elkins J.G."/>
            <person name="Mavromatis K."/>
            <person name="Sun H."/>
            <person name="Land M."/>
            <person name="Lapidus A."/>
            <person name="Lucas S."/>
            <person name="Barry K."/>
            <person name="Huber H."/>
            <person name="Zhulin I.B."/>
            <person name="Whitman W.B."/>
            <person name="Mukhopadhyay B."/>
            <person name="Woese C."/>
            <person name="Bristow J."/>
            <person name="Kyrpides N."/>
        </authorList>
    </citation>
    <scope>NUCLEOTIDE SEQUENCE [LARGE SCALE GENOMIC DNA]</scope>
    <source>
        <strain evidence="2">ATCC 43588 / DSM 3639 / JCM 9404 / F1</strain>
    </source>
</reference>
<protein>
    <recommendedName>
        <fullName evidence="3">IS607 family transposase</fullName>
    </recommendedName>
</protein>
<dbReference type="Gene3D" id="1.10.287.2170">
    <property type="match status" value="1"/>
</dbReference>
<organism evidence="1 2">
    <name type="scientific">Staphylothermus marinus (strain ATCC 43588 / DSM 3639 / JCM 9404 / F1)</name>
    <dbReference type="NCBI Taxonomy" id="399550"/>
    <lineage>
        <taxon>Archaea</taxon>
        <taxon>Thermoproteota</taxon>
        <taxon>Thermoprotei</taxon>
        <taxon>Desulfurococcales</taxon>
        <taxon>Desulfurococcaceae</taxon>
        <taxon>Staphylothermus</taxon>
    </lineage>
</organism>
<accession>A3DMT7</accession>
<dbReference type="eggNOG" id="arCOG03164">
    <property type="taxonomic scope" value="Archaea"/>
</dbReference>
<evidence type="ECO:0000313" key="1">
    <source>
        <dbReference type="EMBL" id="ABN69947.1"/>
    </source>
</evidence>
<sequence length="55" mass="6325">MTRLGFKTLEEFFKSYGTEIVVINEKEKTAQEELVEDLITIISHFAGKLYGIKES</sequence>
<dbReference type="HOGENOM" id="CLU_3021131_0_0_2"/>
<proteinExistence type="predicted"/>
<evidence type="ECO:0000313" key="2">
    <source>
        <dbReference type="Proteomes" id="UP000000254"/>
    </source>
</evidence>
<evidence type="ECO:0008006" key="3">
    <source>
        <dbReference type="Google" id="ProtNLM"/>
    </source>
</evidence>
<dbReference type="EMBL" id="CP000575">
    <property type="protein sequence ID" value="ABN69947.1"/>
    <property type="molecule type" value="Genomic_DNA"/>
</dbReference>
<reference evidence="1 2" key="2">
    <citation type="journal article" date="2009" name="Stand. Genomic Sci.">
        <title>Complete genome sequence of Staphylothermus marinus Stetter and Fiala 1986 type strain F1.</title>
        <authorList>
            <person name="Anderson I.J."/>
            <person name="Sun H."/>
            <person name="Lapidus A."/>
            <person name="Copeland A."/>
            <person name="Glavina Del Rio T."/>
            <person name="Tice H."/>
            <person name="Dalin E."/>
            <person name="Lucas S."/>
            <person name="Barry K."/>
            <person name="Land M."/>
            <person name="Richardson P."/>
            <person name="Huber H."/>
            <person name="Kyrpides N.C."/>
        </authorList>
    </citation>
    <scope>NUCLEOTIDE SEQUENCE [LARGE SCALE GENOMIC DNA]</scope>
    <source>
        <strain evidence="2">ATCC 43588 / DSM 3639 / JCM 9404 / F1</strain>
    </source>
</reference>
<dbReference type="KEGG" id="smr:Smar_0846"/>